<evidence type="ECO:0000313" key="1">
    <source>
        <dbReference type="EMBL" id="SNT41222.1"/>
    </source>
</evidence>
<keyword evidence="2" id="KW-1185">Reference proteome</keyword>
<protein>
    <submittedName>
        <fullName evidence="1">Uncharacterized protein</fullName>
    </submittedName>
</protein>
<dbReference type="RefSeq" id="WP_089249377.1">
    <property type="nucleotide sequence ID" value="NZ_FZPH01000005.1"/>
</dbReference>
<dbReference type="AlphaFoldDB" id="A0A239MGI3"/>
<dbReference type="PROSITE" id="PS51257">
    <property type="entry name" value="PROKAR_LIPOPROTEIN"/>
    <property type="match status" value="1"/>
</dbReference>
<gene>
    <name evidence="1" type="ORF">SAMN05421812_105405</name>
</gene>
<evidence type="ECO:0000313" key="2">
    <source>
        <dbReference type="Proteomes" id="UP000198362"/>
    </source>
</evidence>
<dbReference type="Proteomes" id="UP000198362">
    <property type="component" value="Unassembled WGS sequence"/>
</dbReference>
<sequence>MPKATTLGSVVAPSGVVVLGCGGFLDQWADLGETLSVRATRAAGEGGAHLRDWLAEAVAVPAGSGLLTVTARTRPGTYDETATIGTLDIDLNVPWSMVSATPEPVHLGDLPVDRSGMVVGDAVALDSWVGFLSSARTVDGLADLRIWGAGAEEACAEFRVPRVRAGEHGWLDLPIEVAHERAAAINQWAVDRGHHAHLAHVDPHSHHHLGYRAGWSSPLGAGVVEVAGCPTLCVHWSPSELQRFTAGRAYGQVYPLTLEPVEGKAVLRWAIPPAGDEV</sequence>
<reference evidence="1 2" key="1">
    <citation type="submission" date="2017-06" db="EMBL/GenBank/DDBJ databases">
        <authorList>
            <person name="Kim H.J."/>
            <person name="Triplett B.A."/>
        </authorList>
    </citation>
    <scope>NUCLEOTIDE SEQUENCE [LARGE SCALE GENOMIC DNA]</scope>
    <source>
        <strain evidence="1 2">CGMCC 4.5593</strain>
    </source>
</reference>
<name>A0A239MGI3_9ACTN</name>
<dbReference type="OrthoDB" id="3868664at2"/>
<accession>A0A239MGI3</accession>
<proteinExistence type="predicted"/>
<dbReference type="EMBL" id="FZPH01000005">
    <property type="protein sequence ID" value="SNT41222.1"/>
    <property type="molecule type" value="Genomic_DNA"/>
</dbReference>
<organism evidence="1 2">
    <name type="scientific">Asanoa hainanensis</name>
    <dbReference type="NCBI Taxonomy" id="560556"/>
    <lineage>
        <taxon>Bacteria</taxon>
        <taxon>Bacillati</taxon>
        <taxon>Actinomycetota</taxon>
        <taxon>Actinomycetes</taxon>
        <taxon>Micromonosporales</taxon>
        <taxon>Micromonosporaceae</taxon>
        <taxon>Asanoa</taxon>
    </lineage>
</organism>